<dbReference type="EMBL" id="CM016762">
    <property type="protein sequence ID" value="TMS33829.1"/>
    <property type="molecule type" value="Genomic_DNA"/>
</dbReference>
<gene>
    <name evidence="1" type="ORF">L596_001520</name>
</gene>
<organism evidence="1 2">
    <name type="scientific">Steinernema carpocapsae</name>
    <name type="common">Entomopathogenic nematode</name>
    <dbReference type="NCBI Taxonomy" id="34508"/>
    <lineage>
        <taxon>Eukaryota</taxon>
        <taxon>Metazoa</taxon>
        <taxon>Ecdysozoa</taxon>
        <taxon>Nematoda</taxon>
        <taxon>Chromadorea</taxon>
        <taxon>Rhabditida</taxon>
        <taxon>Tylenchina</taxon>
        <taxon>Panagrolaimomorpha</taxon>
        <taxon>Strongyloidoidea</taxon>
        <taxon>Steinernematidae</taxon>
        <taxon>Steinernema</taxon>
    </lineage>
</organism>
<sequence>MPNRRNMNKNSRWVAHALRNVCLLKGCFLISGIISTSSISSSPFAFSISCELGQFSVDASLLQVFVRVTLLPIPLWSNTEILSQFLIVTVLVLP</sequence>
<dbReference type="AlphaFoldDB" id="A0A4U8UMI2"/>
<reference evidence="1 2" key="2">
    <citation type="journal article" date="2019" name="G3 (Bethesda)">
        <title>Hybrid Assembly of the Genome of the Entomopathogenic Nematode Steinernema carpocapsae Identifies the X-Chromosome.</title>
        <authorList>
            <person name="Serra L."/>
            <person name="Macchietto M."/>
            <person name="Macias-Munoz A."/>
            <person name="McGill C.J."/>
            <person name="Rodriguez I.M."/>
            <person name="Rodriguez B."/>
            <person name="Murad R."/>
            <person name="Mortazavi A."/>
        </authorList>
    </citation>
    <scope>NUCLEOTIDE SEQUENCE [LARGE SCALE GENOMIC DNA]</scope>
    <source>
        <strain evidence="1 2">ALL</strain>
    </source>
</reference>
<protein>
    <submittedName>
        <fullName evidence="1">Uncharacterized protein</fullName>
    </submittedName>
</protein>
<keyword evidence="2" id="KW-1185">Reference proteome</keyword>
<evidence type="ECO:0000313" key="2">
    <source>
        <dbReference type="Proteomes" id="UP000298663"/>
    </source>
</evidence>
<name>A0A4U8UMI2_STECR</name>
<proteinExistence type="predicted"/>
<dbReference type="EMBL" id="AZBU02000001">
    <property type="protein sequence ID" value="TMS33829.1"/>
    <property type="molecule type" value="Genomic_DNA"/>
</dbReference>
<reference evidence="1 2" key="1">
    <citation type="journal article" date="2015" name="Genome Biol.">
        <title>Comparative genomics of Steinernema reveals deeply conserved gene regulatory networks.</title>
        <authorList>
            <person name="Dillman A.R."/>
            <person name="Macchietto M."/>
            <person name="Porter C.F."/>
            <person name="Rogers A."/>
            <person name="Williams B."/>
            <person name="Antoshechkin I."/>
            <person name="Lee M.M."/>
            <person name="Goodwin Z."/>
            <person name="Lu X."/>
            <person name="Lewis E.E."/>
            <person name="Goodrich-Blair H."/>
            <person name="Stock S.P."/>
            <person name="Adams B.J."/>
            <person name="Sternberg P.W."/>
            <person name="Mortazavi A."/>
        </authorList>
    </citation>
    <scope>NUCLEOTIDE SEQUENCE [LARGE SCALE GENOMIC DNA]</scope>
    <source>
        <strain evidence="1 2">ALL</strain>
    </source>
</reference>
<dbReference type="Proteomes" id="UP000298663">
    <property type="component" value="Chromosome X"/>
</dbReference>
<accession>A0A4U8UMI2</accession>
<comment type="caution">
    <text evidence="1">The sequence shown here is derived from an EMBL/GenBank/DDBJ whole genome shotgun (WGS) entry which is preliminary data.</text>
</comment>
<evidence type="ECO:0000313" key="1">
    <source>
        <dbReference type="EMBL" id="TMS33829.1"/>
    </source>
</evidence>